<gene>
    <name evidence="3" type="ORF">BU16DRAFT_558173</name>
</gene>
<dbReference type="Proteomes" id="UP000799750">
    <property type="component" value="Unassembled WGS sequence"/>
</dbReference>
<evidence type="ECO:0000313" key="4">
    <source>
        <dbReference type="Proteomes" id="UP000799750"/>
    </source>
</evidence>
<name>A0A6A6R531_9PEZI</name>
<sequence length="261" mass="30386">MAPFFPGNLLKPSKKESQPSDQAVVPAVGQVLHTPELAEMIFSELDNRSDILRYHEVCKQWRKIIDTQKPQLRDLTDREKESTDQFFQAEVNNPDEIRVGEILDCIYNSEKMAKYTIWAQWNIGIFMSLMFGPGLLRCGFSLLAYQLLHTTPKTWLSTFYSMLGFVELCNFIVVTLSPYRWVRLESSYRWNVALYSYVYFDWVYLQVILPPIQVVIHAHMWCHGKVSKQNEAKARNFTSLEVSGGALSLFRMVHNHTLWHA</sequence>
<dbReference type="InterPro" id="IPR036047">
    <property type="entry name" value="F-box-like_dom_sf"/>
</dbReference>
<keyword evidence="1" id="KW-1133">Transmembrane helix</keyword>
<evidence type="ECO:0000256" key="1">
    <source>
        <dbReference type="SAM" id="Phobius"/>
    </source>
</evidence>
<dbReference type="SUPFAM" id="SSF81383">
    <property type="entry name" value="F-box domain"/>
    <property type="match status" value="1"/>
</dbReference>
<reference evidence="3" key="1">
    <citation type="journal article" date="2020" name="Stud. Mycol.">
        <title>101 Dothideomycetes genomes: a test case for predicting lifestyles and emergence of pathogens.</title>
        <authorList>
            <person name="Haridas S."/>
            <person name="Albert R."/>
            <person name="Binder M."/>
            <person name="Bloem J."/>
            <person name="Labutti K."/>
            <person name="Salamov A."/>
            <person name="Andreopoulos B."/>
            <person name="Baker S."/>
            <person name="Barry K."/>
            <person name="Bills G."/>
            <person name="Bluhm B."/>
            <person name="Cannon C."/>
            <person name="Castanera R."/>
            <person name="Culley D."/>
            <person name="Daum C."/>
            <person name="Ezra D."/>
            <person name="Gonzalez J."/>
            <person name="Henrissat B."/>
            <person name="Kuo A."/>
            <person name="Liang C."/>
            <person name="Lipzen A."/>
            <person name="Lutzoni F."/>
            <person name="Magnuson J."/>
            <person name="Mondo S."/>
            <person name="Nolan M."/>
            <person name="Ohm R."/>
            <person name="Pangilinan J."/>
            <person name="Park H.-J."/>
            <person name="Ramirez L."/>
            <person name="Alfaro M."/>
            <person name="Sun H."/>
            <person name="Tritt A."/>
            <person name="Yoshinaga Y."/>
            <person name="Zwiers L.-H."/>
            <person name="Turgeon B."/>
            <person name="Goodwin S."/>
            <person name="Spatafora J."/>
            <person name="Crous P."/>
            <person name="Grigoriev I."/>
        </authorList>
    </citation>
    <scope>NUCLEOTIDE SEQUENCE</scope>
    <source>
        <strain evidence="3">CBS 269.34</strain>
    </source>
</reference>
<dbReference type="EMBL" id="MU004184">
    <property type="protein sequence ID" value="KAF2499885.1"/>
    <property type="molecule type" value="Genomic_DNA"/>
</dbReference>
<dbReference type="Gene3D" id="1.20.1280.50">
    <property type="match status" value="1"/>
</dbReference>
<organism evidence="3 4">
    <name type="scientific">Lophium mytilinum</name>
    <dbReference type="NCBI Taxonomy" id="390894"/>
    <lineage>
        <taxon>Eukaryota</taxon>
        <taxon>Fungi</taxon>
        <taxon>Dikarya</taxon>
        <taxon>Ascomycota</taxon>
        <taxon>Pezizomycotina</taxon>
        <taxon>Dothideomycetes</taxon>
        <taxon>Pleosporomycetidae</taxon>
        <taxon>Mytilinidiales</taxon>
        <taxon>Mytilinidiaceae</taxon>
        <taxon>Lophium</taxon>
    </lineage>
</organism>
<feature type="domain" description="F-box" evidence="2">
    <location>
        <begin position="35"/>
        <end position="66"/>
    </location>
</feature>
<keyword evidence="1" id="KW-0472">Membrane</keyword>
<accession>A0A6A6R531</accession>
<evidence type="ECO:0000313" key="3">
    <source>
        <dbReference type="EMBL" id="KAF2499885.1"/>
    </source>
</evidence>
<feature type="transmembrane region" description="Helical" evidence="1">
    <location>
        <begin position="159"/>
        <end position="179"/>
    </location>
</feature>
<dbReference type="AlphaFoldDB" id="A0A6A6R531"/>
<dbReference type="Pfam" id="PF12937">
    <property type="entry name" value="F-box-like"/>
    <property type="match status" value="1"/>
</dbReference>
<proteinExistence type="predicted"/>
<dbReference type="InterPro" id="IPR001810">
    <property type="entry name" value="F-box_dom"/>
</dbReference>
<evidence type="ECO:0000259" key="2">
    <source>
        <dbReference type="Pfam" id="PF12937"/>
    </source>
</evidence>
<keyword evidence="4" id="KW-1185">Reference proteome</keyword>
<keyword evidence="1" id="KW-0812">Transmembrane</keyword>
<protein>
    <recommendedName>
        <fullName evidence="2">F-box domain-containing protein</fullName>
    </recommendedName>
</protein>
<feature type="transmembrane region" description="Helical" evidence="1">
    <location>
        <begin position="121"/>
        <end position="147"/>
    </location>
</feature>